<dbReference type="GO" id="GO:0019843">
    <property type="term" value="F:rRNA binding"/>
    <property type="evidence" value="ECO:0007669"/>
    <property type="project" value="UniProtKB-UniRule"/>
</dbReference>
<feature type="region of interest" description="Disordered" evidence="6">
    <location>
        <begin position="49"/>
        <end position="79"/>
    </location>
</feature>
<sequence length="217" mass="24333">MATIDVLNVLGKKVDTVELANEVFNIAPHQQAMYDLILVERALIRQGTHSTKNRSDVSGGGRKPWKQKGTGRARQGSIRSPQWRGGGVVFGPQSNKNYDLKINKKVKRLALKSGWSQLLNENKIIVVDNLDFKTPSTKDFKIMLKNLELEKEKVLLVLPSIEGNEQKNTYLSGRNIKNISININSNVMLNKLLKATKILLTKEAIKSVEKGLMNEKT</sequence>
<proteinExistence type="inferred from homology"/>
<dbReference type="Gene3D" id="3.40.1370.10">
    <property type="match status" value="1"/>
</dbReference>
<evidence type="ECO:0000313" key="8">
    <source>
        <dbReference type="Proteomes" id="UP000242141"/>
    </source>
</evidence>
<evidence type="ECO:0000256" key="5">
    <source>
        <dbReference type="HAMAP-Rule" id="MF_01328"/>
    </source>
</evidence>
<name>A0A0G7ZMY6_9MOLU</name>
<comment type="subunit">
    <text evidence="5">Part of the 50S ribosomal subunit.</text>
</comment>
<gene>
    <name evidence="5" type="primary">rplD</name>
    <name evidence="7" type="ORF">HEPPS_01560</name>
</gene>
<dbReference type="Proteomes" id="UP000242141">
    <property type="component" value="Unassembled WGS sequence"/>
</dbReference>
<dbReference type="PANTHER" id="PTHR10746">
    <property type="entry name" value="50S RIBOSOMAL PROTEIN L4"/>
    <property type="match status" value="1"/>
</dbReference>
<evidence type="ECO:0000256" key="6">
    <source>
        <dbReference type="SAM" id="MobiDB-lite"/>
    </source>
</evidence>
<evidence type="ECO:0000313" key="7">
    <source>
        <dbReference type="EMBL" id="CRX36956.1"/>
    </source>
</evidence>
<dbReference type="InterPro" id="IPR013005">
    <property type="entry name" value="Ribosomal_uL4-like"/>
</dbReference>
<organism evidence="7 8">
    <name type="scientific">Candidatus Hepatoplasma crinochetorum</name>
    <dbReference type="NCBI Taxonomy" id="295596"/>
    <lineage>
        <taxon>Bacteria</taxon>
        <taxon>Bacillati</taxon>
        <taxon>Mycoplasmatota</taxon>
        <taxon>Mollicutes</taxon>
        <taxon>Candidatus Hepatoplasmataceae</taxon>
        <taxon>Candidatus Hepatoplasma</taxon>
    </lineage>
</organism>
<dbReference type="Pfam" id="PF00573">
    <property type="entry name" value="Ribosomal_L4"/>
    <property type="match status" value="1"/>
</dbReference>
<dbReference type="EMBL" id="CWGI01000001">
    <property type="protein sequence ID" value="CRX36956.1"/>
    <property type="molecule type" value="Genomic_DNA"/>
</dbReference>
<dbReference type="AlphaFoldDB" id="A0A0G7ZMY6"/>
<evidence type="ECO:0000256" key="2">
    <source>
        <dbReference type="ARBA" id="ARBA00022980"/>
    </source>
</evidence>
<protein>
    <recommendedName>
        <fullName evidence="4 5">Large ribosomal subunit protein uL4</fullName>
    </recommendedName>
</protein>
<dbReference type="HAMAP" id="MF_01328_B">
    <property type="entry name" value="Ribosomal_uL4_B"/>
    <property type="match status" value="1"/>
</dbReference>
<dbReference type="GO" id="GO:1990904">
    <property type="term" value="C:ribonucleoprotein complex"/>
    <property type="evidence" value="ECO:0007669"/>
    <property type="project" value="UniProtKB-KW"/>
</dbReference>
<comment type="function">
    <text evidence="5">One of the primary rRNA binding proteins, this protein initially binds near the 5'-end of the 23S rRNA. It is important during the early stages of 50S assembly. It makes multiple contacts with different domains of the 23S rRNA in the assembled 50S subunit and ribosome.</text>
</comment>
<dbReference type="PANTHER" id="PTHR10746:SF6">
    <property type="entry name" value="LARGE RIBOSOMAL SUBUNIT PROTEIN UL4M"/>
    <property type="match status" value="1"/>
</dbReference>
<dbReference type="InterPro" id="IPR002136">
    <property type="entry name" value="Ribosomal_uL4"/>
</dbReference>
<comment type="function">
    <text evidence="5">Forms part of the polypeptide exit tunnel.</text>
</comment>
<keyword evidence="3 5" id="KW-0687">Ribonucleoprotein</keyword>
<dbReference type="NCBIfam" id="TIGR03953">
    <property type="entry name" value="rplD_bact"/>
    <property type="match status" value="1"/>
</dbReference>
<dbReference type="GO" id="GO:0003735">
    <property type="term" value="F:structural constituent of ribosome"/>
    <property type="evidence" value="ECO:0007669"/>
    <property type="project" value="InterPro"/>
</dbReference>
<keyword evidence="5" id="KW-0694">RNA-binding</keyword>
<dbReference type="SUPFAM" id="SSF52166">
    <property type="entry name" value="Ribosomal protein L4"/>
    <property type="match status" value="1"/>
</dbReference>
<accession>A0A0G7ZMY6</accession>
<dbReference type="GO" id="GO:0005840">
    <property type="term" value="C:ribosome"/>
    <property type="evidence" value="ECO:0007669"/>
    <property type="project" value="UniProtKB-KW"/>
</dbReference>
<dbReference type="GO" id="GO:0006412">
    <property type="term" value="P:translation"/>
    <property type="evidence" value="ECO:0007669"/>
    <property type="project" value="UniProtKB-UniRule"/>
</dbReference>
<reference evidence="8" key="1">
    <citation type="submission" date="2015-05" db="EMBL/GenBank/DDBJ databases">
        <authorList>
            <person name="Collingro A."/>
        </authorList>
    </citation>
    <scope>NUCLEOTIDE SEQUENCE [LARGE SCALE GENOMIC DNA]</scope>
    <source>
        <strain evidence="8">Ps</strain>
    </source>
</reference>
<dbReference type="InterPro" id="IPR023574">
    <property type="entry name" value="Ribosomal_uL4_dom_sf"/>
</dbReference>
<evidence type="ECO:0000256" key="4">
    <source>
        <dbReference type="ARBA" id="ARBA00035244"/>
    </source>
</evidence>
<keyword evidence="5" id="KW-0699">rRNA-binding</keyword>
<keyword evidence="2 5" id="KW-0689">Ribosomal protein</keyword>
<comment type="similarity">
    <text evidence="1 5">Belongs to the universal ribosomal protein uL4 family.</text>
</comment>
<evidence type="ECO:0000256" key="3">
    <source>
        <dbReference type="ARBA" id="ARBA00023274"/>
    </source>
</evidence>
<keyword evidence="8" id="KW-1185">Reference proteome</keyword>
<evidence type="ECO:0000256" key="1">
    <source>
        <dbReference type="ARBA" id="ARBA00010528"/>
    </source>
</evidence>